<evidence type="ECO:0000313" key="5">
    <source>
        <dbReference type="Proteomes" id="UP001231924"/>
    </source>
</evidence>
<dbReference type="InterPro" id="IPR043129">
    <property type="entry name" value="ATPase_NBD"/>
</dbReference>
<dbReference type="SUPFAM" id="SSF46785">
    <property type="entry name" value="Winged helix' DNA-binding domain"/>
    <property type="match status" value="1"/>
</dbReference>
<comment type="caution">
    <text evidence="4">The sequence shown here is derived from an EMBL/GenBank/DDBJ whole genome shotgun (WGS) entry which is preliminary data.</text>
</comment>
<proteinExistence type="inferred from homology"/>
<dbReference type="InterPro" id="IPR000835">
    <property type="entry name" value="HTH_MarR-typ"/>
</dbReference>
<reference evidence="4 5" key="1">
    <citation type="submission" date="2023-06" db="EMBL/GenBank/DDBJ databases">
        <title>Actinomycetospora Odt1-22.</title>
        <authorList>
            <person name="Supong K."/>
        </authorList>
    </citation>
    <scope>NUCLEOTIDE SEQUENCE [LARGE SCALE GENOMIC DNA]</scope>
    <source>
        <strain evidence="4 5">Odt1-22</strain>
    </source>
</reference>
<dbReference type="EMBL" id="JASVWF010000002">
    <property type="protein sequence ID" value="MDL5156278.1"/>
    <property type="molecule type" value="Genomic_DNA"/>
</dbReference>
<keyword evidence="5" id="KW-1185">Reference proteome</keyword>
<sequence>MFPMWGDDEHGEAGRPSRAAADRWRTAARVLDEVRREPGLTRVVLADRLGLSSATTTETVARLRTAGWVAEEKAPVSGRGRPTTRLVPDPAGPTVLALDLRHEDWRLGVAGLDGIPTVVASGWRVRECPDEVAGAVTAREGSPLALAVSFPAPMADGRVVRSGELDWTSLDLARVVGGAPLPVLQGNDATLAGLAEARTGAAAGAGTALSLLVEVGLGGTLLIDGRPQTGAQGAAGEFGHLPFGDPAVECPCGARGCWGPEVDGYGMARRLGVPAPSDPRTFAASVLDRPDPPARAAATAAGAALGRGVAGLVNAHDPDVVVLGGLAPRLRGPAFDEAYRAGLMGWRRPVPTPVRDGVHGPDAALHGAVALALDEVTSAEGLARAALDPEERAGPAARLDALDTEVRRGRRARREETHRDRTG</sequence>
<dbReference type="PANTHER" id="PTHR18964:SF149">
    <property type="entry name" value="BIFUNCTIONAL UDP-N-ACETYLGLUCOSAMINE 2-EPIMERASE_N-ACETYLMANNOSAMINE KINASE"/>
    <property type="match status" value="1"/>
</dbReference>
<dbReference type="Pfam" id="PF12802">
    <property type="entry name" value="MarR_2"/>
    <property type="match status" value="1"/>
</dbReference>
<dbReference type="Gene3D" id="3.30.420.40">
    <property type="match status" value="2"/>
</dbReference>
<organism evidence="4 5">
    <name type="scientific">Actinomycetospora termitidis</name>
    <dbReference type="NCBI Taxonomy" id="3053470"/>
    <lineage>
        <taxon>Bacteria</taxon>
        <taxon>Bacillati</taxon>
        <taxon>Actinomycetota</taxon>
        <taxon>Actinomycetes</taxon>
        <taxon>Pseudonocardiales</taxon>
        <taxon>Pseudonocardiaceae</taxon>
        <taxon>Actinomycetospora</taxon>
    </lineage>
</organism>
<evidence type="ECO:0000256" key="1">
    <source>
        <dbReference type="ARBA" id="ARBA00006479"/>
    </source>
</evidence>
<dbReference type="SUPFAM" id="SSF53067">
    <property type="entry name" value="Actin-like ATPase domain"/>
    <property type="match status" value="1"/>
</dbReference>
<comment type="similarity">
    <text evidence="1">Belongs to the ROK (NagC/XylR) family.</text>
</comment>
<accession>A0ABT7M6H3</accession>
<gene>
    <name evidence="4" type="ORF">QRT03_09945</name>
</gene>
<feature type="compositionally biased region" description="Basic and acidic residues" evidence="2">
    <location>
        <begin position="400"/>
        <end position="423"/>
    </location>
</feature>
<feature type="compositionally biased region" description="Basic and acidic residues" evidence="2">
    <location>
        <begin position="7"/>
        <end position="22"/>
    </location>
</feature>
<dbReference type="Proteomes" id="UP001231924">
    <property type="component" value="Unassembled WGS sequence"/>
</dbReference>
<protein>
    <submittedName>
        <fullName evidence="4">ROK family transcriptional regulator</fullName>
    </submittedName>
</protein>
<feature type="region of interest" description="Disordered" evidence="2">
    <location>
        <begin position="1"/>
        <end position="22"/>
    </location>
</feature>
<dbReference type="InterPro" id="IPR036390">
    <property type="entry name" value="WH_DNA-bd_sf"/>
</dbReference>
<dbReference type="Gene3D" id="1.10.10.10">
    <property type="entry name" value="Winged helix-like DNA-binding domain superfamily/Winged helix DNA-binding domain"/>
    <property type="match status" value="1"/>
</dbReference>
<name>A0ABT7M6H3_9PSEU</name>
<evidence type="ECO:0000259" key="3">
    <source>
        <dbReference type="Pfam" id="PF12802"/>
    </source>
</evidence>
<dbReference type="InterPro" id="IPR036388">
    <property type="entry name" value="WH-like_DNA-bd_sf"/>
</dbReference>
<dbReference type="Pfam" id="PF00480">
    <property type="entry name" value="ROK"/>
    <property type="match status" value="1"/>
</dbReference>
<dbReference type="RefSeq" id="WP_286052541.1">
    <property type="nucleotide sequence ID" value="NZ_JASVWF010000002.1"/>
</dbReference>
<evidence type="ECO:0000256" key="2">
    <source>
        <dbReference type="SAM" id="MobiDB-lite"/>
    </source>
</evidence>
<dbReference type="PANTHER" id="PTHR18964">
    <property type="entry name" value="ROK (REPRESSOR, ORF, KINASE) FAMILY"/>
    <property type="match status" value="1"/>
</dbReference>
<evidence type="ECO:0000313" key="4">
    <source>
        <dbReference type="EMBL" id="MDL5156278.1"/>
    </source>
</evidence>
<feature type="domain" description="HTH marR-type" evidence="3">
    <location>
        <begin position="25"/>
        <end position="79"/>
    </location>
</feature>
<feature type="region of interest" description="Disordered" evidence="2">
    <location>
        <begin position="386"/>
        <end position="423"/>
    </location>
</feature>
<dbReference type="InterPro" id="IPR000600">
    <property type="entry name" value="ROK"/>
</dbReference>